<dbReference type="InterPro" id="IPR023614">
    <property type="entry name" value="Porin_dom_sf"/>
</dbReference>
<dbReference type="PANTHER" id="PTHR34501">
    <property type="entry name" value="PROTEIN YDDL-RELATED"/>
    <property type="match status" value="1"/>
</dbReference>
<feature type="signal peptide" evidence="11">
    <location>
        <begin position="1"/>
        <end position="34"/>
    </location>
</feature>
<dbReference type="GO" id="GO:0006811">
    <property type="term" value="P:monoatomic ion transport"/>
    <property type="evidence" value="ECO:0007669"/>
    <property type="project" value="UniProtKB-KW"/>
</dbReference>
<feature type="chain" id="PRO_5020212805" evidence="11">
    <location>
        <begin position="35"/>
        <end position="383"/>
    </location>
</feature>
<dbReference type="Proteomes" id="UP000305539">
    <property type="component" value="Unassembled WGS sequence"/>
</dbReference>
<evidence type="ECO:0000313" key="13">
    <source>
        <dbReference type="EMBL" id="TKC87298.1"/>
    </source>
</evidence>
<dbReference type="CDD" id="cd00342">
    <property type="entry name" value="gram_neg_porins"/>
    <property type="match status" value="1"/>
</dbReference>
<evidence type="ECO:0000256" key="10">
    <source>
        <dbReference type="ARBA" id="ARBA00023237"/>
    </source>
</evidence>
<dbReference type="SUPFAM" id="SSF56935">
    <property type="entry name" value="Porins"/>
    <property type="match status" value="1"/>
</dbReference>
<keyword evidence="6 11" id="KW-0732">Signal</keyword>
<evidence type="ECO:0000256" key="9">
    <source>
        <dbReference type="ARBA" id="ARBA00023136"/>
    </source>
</evidence>
<evidence type="ECO:0000256" key="7">
    <source>
        <dbReference type="ARBA" id="ARBA00023065"/>
    </source>
</evidence>
<evidence type="ECO:0000256" key="4">
    <source>
        <dbReference type="ARBA" id="ARBA00022452"/>
    </source>
</evidence>
<dbReference type="InterPro" id="IPR050298">
    <property type="entry name" value="Gram-neg_bact_OMP"/>
</dbReference>
<dbReference type="PANTHER" id="PTHR34501:SF9">
    <property type="entry name" value="MAJOR OUTER MEMBRANE PROTEIN P.IA"/>
    <property type="match status" value="1"/>
</dbReference>
<keyword evidence="3" id="KW-0813">Transport</keyword>
<keyword evidence="10" id="KW-0998">Cell outer membrane</keyword>
<dbReference type="InterPro" id="IPR033900">
    <property type="entry name" value="Gram_neg_porin_domain"/>
</dbReference>
<keyword evidence="9" id="KW-0472">Membrane</keyword>
<dbReference type="GO" id="GO:0009279">
    <property type="term" value="C:cell outer membrane"/>
    <property type="evidence" value="ECO:0007669"/>
    <property type="project" value="UniProtKB-SubCell"/>
</dbReference>
<evidence type="ECO:0000256" key="11">
    <source>
        <dbReference type="SAM" id="SignalP"/>
    </source>
</evidence>
<keyword evidence="4" id="KW-1134">Transmembrane beta strand</keyword>
<evidence type="ECO:0000256" key="6">
    <source>
        <dbReference type="ARBA" id="ARBA00022729"/>
    </source>
</evidence>
<dbReference type="EMBL" id="SWJE01000009">
    <property type="protein sequence ID" value="TKC87298.1"/>
    <property type="molecule type" value="Genomic_DNA"/>
</dbReference>
<dbReference type="OrthoDB" id="5293374at2"/>
<keyword evidence="5" id="KW-0812">Transmembrane</keyword>
<feature type="domain" description="Porin" evidence="12">
    <location>
        <begin position="22"/>
        <end position="350"/>
    </location>
</feature>
<reference evidence="13 14" key="1">
    <citation type="submission" date="2019-04" db="EMBL/GenBank/DDBJ databases">
        <title>Trinickia sp. 7GSK02, isolated from subtropical forest soil.</title>
        <authorList>
            <person name="Gao Z.-H."/>
            <person name="Qiu L.-H."/>
        </authorList>
    </citation>
    <scope>NUCLEOTIDE SEQUENCE [LARGE SCALE GENOMIC DNA]</scope>
    <source>
        <strain evidence="13 14">7GSK02</strain>
    </source>
</reference>
<evidence type="ECO:0000259" key="12">
    <source>
        <dbReference type="Pfam" id="PF13609"/>
    </source>
</evidence>
<dbReference type="RefSeq" id="WP_136896507.1">
    <property type="nucleotide sequence ID" value="NZ_SWJE01000009.1"/>
</dbReference>
<dbReference type="GO" id="GO:0046930">
    <property type="term" value="C:pore complex"/>
    <property type="evidence" value="ECO:0007669"/>
    <property type="project" value="UniProtKB-KW"/>
</dbReference>
<evidence type="ECO:0000256" key="2">
    <source>
        <dbReference type="ARBA" id="ARBA00011233"/>
    </source>
</evidence>
<evidence type="ECO:0000256" key="3">
    <source>
        <dbReference type="ARBA" id="ARBA00022448"/>
    </source>
</evidence>
<evidence type="ECO:0000256" key="1">
    <source>
        <dbReference type="ARBA" id="ARBA00004571"/>
    </source>
</evidence>
<dbReference type="Gene3D" id="2.40.160.10">
    <property type="entry name" value="Porin"/>
    <property type="match status" value="1"/>
</dbReference>
<gene>
    <name evidence="13" type="ORF">FAZ69_18375</name>
</gene>
<evidence type="ECO:0000256" key="8">
    <source>
        <dbReference type="ARBA" id="ARBA00023114"/>
    </source>
</evidence>
<keyword evidence="8" id="KW-0626">Porin</keyword>
<comment type="subcellular location">
    <subcellularLocation>
        <location evidence="1">Cell outer membrane</location>
        <topology evidence="1">Multi-pass membrane protein</topology>
    </subcellularLocation>
</comment>
<protein>
    <submittedName>
        <fullName evidence="13">Porin</fullName>
    </submittedName>
</protein>
<dbReference type="InterPro" id="IPR002299">
    <property type="entry name" value="Porin_Neis"/>
</dbReference>
<dbReference type="PRINTS" id="PR00184">
    <property type="entry name" value="NEISSPPORIN"/>
</dbReference>
<proteinExistence type="predicted"/>
<comment type="subunit">
    <text evidence="2">Homotrimer.</text>
</comment>
<comment type="caution">
    <text evidence="13">The sequence shown here is derived from an EMBL/GenBank/DDBJ whole genome shotgun (WGS) entry which is preliminary data.</text>
</comment>
<accession>A0A4U1I2A5</accession>
<evidence type="ECO:0000313" key="14">
    <source>
        <dbReference type="Proteomes" id="UP000305539"/>
    </source>
</evidence>
<sequence length="383" mass="40299">MFFWLLARGGILKRKISGISLAAIGCLSSGTAYADRYEESTGNYTALYGIVNDDIDYVETTSNGRRVAATRLNSNSSRFGVRGGEDLGGGLSAIFQIESKVNASNGTGAFAARETFVGLRSDFGAIKLGNMDPPIDEIKGFYGNAATGVTSILSTQAIINNNSGDAYGGSNAGINNGLPTMNDTMPNAIKYESPKLGNAYVDIMYARPKGQNPGFVPYNVGGDIVYVDGRIKAALATQRNFSVRGEGLDDTTYLLTGGITLGHTYAALVFSTLSADYAGGTVKRNFWGASVTQTIGAGKAYAFYGRAGNGSLDKPGASQTGASMFELSYTYYLSKRTSLYTGFVRINNEANATYQLGVNGLKGNPTDAGAGVSGFIVGLKHNF</sequence>
<keyword evidence="7" id="KW-0406">Ion transport</keyword>
<keyword evidence="14" id="KW-1185">Reference proteome</keyword>
<evidence type="ECO:0000256" key="5">
    <source>
        <dbReference type="ARBA" id="ARBA00022692"/>
    </source>
</evidence>
<dbReference type="AlphaFoldDB" id="A0A4U1I2A5"/>
<dbReference type="GO" id="GO:0015288">
    <property type="term" value="F:porin activity"/>
    <property type="evidence" value="ECO:0007669"/>
    <property type="project" value="UniProtKB-KW"/>
</dbReference>
<organism evidence="13 14">
    <name type="scientific">Trinickia terrae</name>
    <dbReference type="NCBI Taxonomy" id="2571161"/>
    <lineage>
        <taxon>Bacteria</taxon>
        <taxon>Pseudomonadati</taxon>
        <taxon>Pseudomonadota</taxon>
        <taxon>Betaproteobacteria</taxon>
        <taxon>Burkholderiales</taxon>
        <taxon>Burkholderiaceae</taxon>
        <taxon>Trinickia</taxon>
    </lineage>
</organism>
<name>A0A4U1I2A5_9BURK</name>
<dbReference type="Pfam" id="PF13609">
    <property type="entry name" value="Porin_4"/>
    <property type="match status" value="1"/>
</dbReference>